<proteinExistence type="predicted"/>
<evidence type="ECO:0000313" key="2">
    <source>
        <dbReference type="Proteomes" id="UP000291084"/>
    </source>
</evidence>
<dbReference type="EMBL" id="AP015043">
    <property type="protein sequence ID" value="BAT99829.1"/>
    <property type="molecule type" value="Genomic_DNA"/>
</dbReference>
<name>A0A0S3T4D3_PHAAN</name>
<organism evidence="1 2">
    <name type="scientific">Vigna angularis var. angularis</name>
    <dbReference type="NCBI Taxonomy" id="157739"/>
    <lineage>
        <taxon>Eukaryota</taxon>
        <taxon>Viridiplantae</taxon>
        <taxon>Streptophyta</taxon>
        <taxon>Embryophyta</taxon>
        <taxon>Tracheophyta</taxon>
        <taxon>Spermatophyta</taxon>
        <taxon>Magnoliopsida</taxon>
        <taxon>eudicotyledons</taxon>
        <taxon>Gunneridae</taxon>
        <taxon>Pentapetalae</taxon>
        <taxon>rosids</taxon>
        <taxon>fabids</taxon>
        <taxon>Fabales</taxon>
        <taxon>Fabaceae</taxon>
        <taxon>Papilionoideae</taxon>
        <taxon>50 kb inversion clade</taxon>
        <taxon>NPAAA clade</taxon>
        <taxon>indigoferoid/millettioid clade</taxon>
        <taxon>Phaseoleae</taxon>
        <taxon>Vigna</taxon>
    </lineage>
</organism>
<evidence type="ECO:0000313" key="1">
    <source>
        <dbReference type="EMBL" id="BAT99829.1"/>
    </source>
</evidence>
<accession>A0A0S3T4D3</accession>
<keyword evidence="2" id="KW-1185">Reference proteome</keyword>
<gene>
    <name evidence="1" type="primary">Vigan.10G135300</name>
    <name evidence="1" type="ORF">VIGAN_10135300</name>
</gene>
<protein>
    <submittedName>
        <fullName evidence="1">Uncharacterized protein</fullName>
    </submittedName>
</protein>
<reference evidence="1 2" key="1">
    <citation type="journal article" date="2015" name="Sci. Rep.">
        <title>The power of single molecule real-time sequencing technology in the de novo assembly of a eukaryotic genome.</title>
        <authorList>
            <person name="Sakai H."/>
            <person name="Naito K."/>
            <person name="Ogiso-Tanaka E."/>
            <person name="Takahashi Y."/>
            <person name="Iseki K."/>
            <person name="Muto C."/>
            <person name="Satou K."/>
            <person name="Teruya K."/>
            <person name="Shiroma A."/>
            <person name="Shimoji M."/>
            <person name="Hirano T."/>
            <person name="Itoh T."/>
            <person name="Kaga A."/>
            <person name="Tomooka N."/>
        </authorList>
    </citation>
    <scope>NUCLEOTIDE SEQUENCE [LARGE SCALE GENOMIC DNA]</scope>
    <source>
        <strain evidence="2">cv. Shumari</strain>
    </source>
</reference>
<dbReference type="Proteomes" id="UP000291084">
    <property type="component" value="Chromosome 10"/>
</dbReference>
<dbReference type="AlphaFoldDB" id="A0A0S3T4D3"/>
<sequence length="121" mass="12648">MYAPSRHGGRAPWTTWHSVGGSSSTGAKFWDRTCLGSKEGLSGGSMKLLMMLSNAFSISAAGAHEFVFLFSSSRCCGVVLMDGTGFVFGVVVDGGGRVVVWGFSSVLTVDTAVFRRGLGGE</sequence>